<reference evidence="1 2" key="1">
    <citation type="submission" date="2020-08" db="EMBL/GenBank/DDBJ databases">
        <title>Sequencing the genomes of 1000 actinobacteria strains.</title>
        <authorList>
            <person name="Klenk H.-P."/>
        </authorList>
    </citation>
    <scope>NUCLEOTIDE SEQUENCE [LARGE SCALE GENOMIC DNA]</scope>
    <source>
        <strain evidence="1 2">DSM 44598</strain>
    </source>
</reference>
<evidence type="ECO:0000313" key="2">
    <source>
        <dbReference type="Proteomes" id="UP000579647"/>
    </source>
</evidence>
<protein>
    <submittedName>
        <fullName evidence="1">2-polyprenyl-6-methoxyphenol hydroxylase-like FAD-dependent oxidoreductase</fullName>
    </submittedName>
</protein>
<comment type="caution">
    <text evidence="1">The sequence shown here is derived from an EMBL/GenBank/DDBJ whole genome shotgun (WGS) entry which is preliminary data.</text>
</comment>
<proteinExistence type="predicted"/>
<organism evidence="1 2">
    <name type="scientific">Nocardiopsis metallicus</name>
    <dbReference type="NCBI Taxonomy" id="179819"/>
    <lineage>
        <taxon>Bacteria</taxon>
        <taxon>Bacillati</taxon>
        <taxon>Actinomycetota</taxon>
        <taxon>Actinomycetes</taxon>
        <taxon>Streptosporangiales</taxon>
        <taxon>Nocardiopsidaceae</taxon>
        <taxon>Nocardiopsis</taxon>
    </lineage>
</organism>
<name>A0A840WGZ0_9ACTN</name>
<dbReference type="InterPro" id="IPR036514">
    <property type="entry name" value="SGNH_hydro_sf"/>
</dbReference>
<dbReference type="Gene3D" id="3.40.50.1110">
    <property type="entry name" value="SGNH hydrolase"/>
    <property type="match status" value="1"/>
</dbReference>
<dbReference type="AlphaFoldDB" id="A0A840WGZ0"/>
<accession>A0A840WGZ0</accession>
<dbReference type="EMBL" id="JACHDO010000001">
    <property type="protein sequence ID" value="MBB5490686.1"/>
    <property type="molecule type" value="Genomic_DNA"/>
</dbReference>
<evidence type="ECO:0000313" key="1">
    <source>
        <dbReference type="EMBL" id="MBB5490686.1"/>
    </source>
</evidence>
<keyword evidence="2" id="KW-1185">Reference proteome</keyword>
<dbReference type="Proteomes" id="UP000579647">
    <property type="component" value="Unassembled WGS sequence"/>
</dbReference>
<sequence>MRATGDPEERADGELTLTAIREELSRIVNERAAEDPHLGCLDGRELYGEADRAELPLPDELRPDTAAHQRVGTRFAELAFGADGLFTDGSRTRIADGTGVSVS</sequence>
<gene>
    <name evidence="1" type="ORF">HNR07_001823</name>
</gene>